<dbReference type="InterPro" id="IPR013780">
    <property type="entry name" value="Glyco_hydro_b"/>
</dbReference>
<keyword evidence="9 13" id="KW-0378">Hydrolase</keyword>
<evidence type="ECO:0000256" key="10">
    <source>
        <dbReference type="ARBA" id="ARBA00023157"/>
    </source>
</evidence>
<feature type="domain" description="Ricin B lectin" evidence="15">
    <location>
        <begin position="406"/>
        <end position="519"/>
    </location>
</feature>
<accession>A0A6A6PWD5</accession>
<dbReference type="AlphaFoldDB" id="A0A6A6PWD5"/>
<reference evidence="16" key="1">
    <citation type="journal article" date="2020" name="Stud. Mycol.">
        <title>101 Dothideomycetes genomes: a test case for predicting lifestyles and emergence of pathogens.</title>
        <authorList>
            <person name="Haridas S."/>
            <person name="Albert R."/>
            <person name="Binder M."/>
            <person name="Bloem J."/>
            <person name="Labutti K."/>
            <person name="Salamov A."/>
            <person name="Andreopoulos B."/>
            <person name="Baker S."/>
            <person name="Barry K."/>
            <person name="Bills G."/>
            <person name="Bluhm B."/>
            <person name="Cannon C."/>
            <person name="Castanera R."/>
            <person name="Culley D."/>
            <person name="Daum C."/>
            <person name="Ezra D."/>
            <person name="Gonzalez J."/>
            <person name="Henrissat B."/>
            <person name="Kuo A."/>
            <person name="Liang C."/>
            <person name="Lipzen A."/>
            <person name="Lutzoni F."/>
            <person name="Magnuson J."/>
            <person name="Mondo S."/>
            <person name="Nolan M."/>
            <person name="Ohm R."/>
            <person name="Pangilinan J."/>
            <person name="Park H.-J."/>
            <person name="Ramirez L."/>
            <person name="Alfaro M."/>
            <person name="Sun H."/>
            <person name="Tritt A."/>
            <person name="Yoshinaga Y."/>
            <person name="Zwiers L.-H."/>
            <person name="Turgeon B."/>
            <person name="Goodwin S."/>
            <person name="Spatafora J."/>
            <person name="Crous P."/>
            <person name="Grigoriev I."/>
        </authorList>
    </citation>
    <scope>NUCLEOTIDE SEQUENCE</scope>
    <source>
        <strain evidence="16">CBS 113389</strain>
    </source>
</reference>
<keyword evidence="11" id="KW-0325">Glycoprotein</keyword>
<evidence type="ECO:0000256" key="12">
    <source>
        <dbReference type="ARBA" id="ARBA00023295"/>
    </source>
</evidence>
<dbReference type="GO" id="GO:0030246">
    <property type="term" value="F:carbohydrate binding"/>
    <property type="evidence" value="ECO:0007669"/>
    <property type="project" value="UniProtKB-KW"/>
</dbReference>
<dbReference type="Pfam" id="PF00652">
    <property type="entry name" value="Ricin_B_lectin"/>
    <property type="match status" value="1"/>
</dbReference>
<comment type="subcellular location">
    <subcellularLocation>
        <location evidence="3">Secreted</location>
    </subcellularLocation>
</comment>
<dbReference type="Gene3D" id="2.60.40.1180">
    <property type="entry name" value="Golgi alpha-mannosidase II"/>
    <property type="match status" value="1"/>
</dbReference>
<comment type="catalytic activity">
    <reaction evidence="1 13">
        <text>Hydrolysis of terminal, non-reducing alpha-D-galactose residues in alpha-D-galactosides, including galactose oligosaccharides, galactomannans and galactolipids.</text>
        <dbReference type="EC" id="3.2.1.22"/>
    </reaction>
</comment>
<evidence type="ECO:0000256" key="11">
    <source>
        <dbReference type="ARBA" id="ARBA00023180"/>
    </source>
</evidence>
<evidence type="ECO:0000256" key="14">
    <source>
        <dbReference type="SAM" id="SignalP"/>
    </source>
</evidence>
<dbReference type="InterPro" id="IPR002241">
    <property type="entry name" value="Glyco_hydro_27"/>
</dbReference>
<dbReference type="PANTHER" id="PTHR11452">
    <property type="entry name" value="ALPHA-GALACTOSIDASE/ALPHA-N-ACETYLGALACTOSAMINIDASE"/>
    <property type="match status" value="1"/>
</dbReference>
<dbReference type="EMBL" id="MU001634">
    <property type="protein sequence ID" value="KAF2484051.1"/>
    <property type="molecule type" value="Genomic_DNA"/>
</dbReference>
<name>A0A6A6PWD5_9PEZI</name>
<dbReference type="OrthoDB" id="5795902at2759"/>
<dbReference type="GeneID" id="54471971"/>
<dbReference type="InterPro" id="IPR013785">
    <property type="entry name" value="Aldolase_TIM"/>
</dbReference>
<dbReference type="Pfam" id="PF17801">
    <property type="entry name" value="Melibiase_C"/>
    <property type="match status" value="1"/>
</dbReference>
<dbReference type="InterPro" id="IPR035992">
    <property type="entry name" value="Ricin_B-like_lectins"/>
</dbReference>
<evidence type="ECO:0000256" key="2">
    <source>
        <dbReference type="ARBA" id="ARBA00003969"/>
    </source>
</evidence>
<sequence>MAALLVPSLVLIGVHASIEDPSISPTPPMGFNDWSRFECAINQTLFVETTDAMLSRGFLAAGYNRINIDDCWPAHERLPNGSLTWNETLFPNGLPWLANYVHSKGFHFGIYEDAGNATCGGYPGTLGHEQLDAETFENWGIDYLKLDGCNVFPSTEQRYQDIYGEWHQVLTALQHPLIFSESAPAYFAGTRNNTAWYEVMDWVPLYGELARHSTDIAVYDYYGNDSAKYWDSVMTNYGFEVLLARYQQPGYYNDPDFIIPDWPWLTLDEHKSHFALWASFSAPLIISAWVPGLADDVVEFLTNTDIIAIDQDALTLQATLVSSDENFDVLTKNLANGDRLLTVLNKGDNTNTTSVTAARIGLVGDGPYTAKDLWTGESSAFTSEMKTTLSTHATGIYRISGVNATIPTGMIFNTANKRCMTAHQNAHVTFTQCDASDAQVWLVSAQGGISPLSAPSMCLAQSSGGVALGSCSGSSATWTYHVTGNLINNASGQCLQERNQHAKAATCGVELDQQVFALPSGVDVIRGNVV</sequence>
<dbReference type="GO" id="GO:0005576">
    <property type="term" value="C:extracellular region"/>
    <property type="evidence" value="ECO:0007669"/>
    <property type="project" value="UniProtKB-SubCell"/>
</dbReference>
<keyword evidence="10 13" id="KW-1015">Disulfide bond</keyword>
<evidence type="ECO:0000313" key="16">
    <source>
        <dbReference type="EMBL" id="KAF2484051.1"/>
    </source>
</evidence>
<dbReference type="PROSITE" id="PS50231">
    <property type="entry name" value="RICIN_B_LECTIN"/>
    <property type="match status" value="1"/>
</dbReference>
<dbReference type="EC" id="3.2.1.22" evidence="5 13"/>
<organism evidence="16 17">
    <name type="scientific">Neohortaea acidophila</name>
    <dbReference type="NCBI Taxonomy" id="245834"/>
    <lineage>
        <taxon>Eukaryota</taxon>
        <taxon>Fungi</taxon>
        <taxon>Dikarya</taxon>
        <taxon>Ascomycota</taxon>
        <taxon>Pezizomycotina</taxon>
        <taxon>Dothideomycetes</taxon>
        <taxon>Dothideomycetidae</taxon>
        <taxon>Mycosphaerellales</taxon>
        <taxon>Teratosphaeriaceae</taxon>
        <taxon>Neohortaea</taxon>
    </lineage>
</organism>
<dbReference type="RefSeq" id="XP_033590621.1">
    <property type="nucleotide sequence ID" value="XM_033730969.1"/>
</dbReference>
<feature type="signal peptide" evidence="14">
    <location>
        <begin position="1"/>
        <end position="16"/>
    </location>
</feature>
<evidence type="ECO:0000259" key="15">
    <source>
        <dbReference type="SMART" id="SM00458"/>
    </source>
</evidence>
<evidence type="ECO:0000256" key="1">
    <source>
        <dbReference type="ARBA" id="ARBA00001255"/>
    </source>
</evidence>
<comment type="function">
    <text evidence="2">Hydrolyzes a variety of simple alpha-D-galactoside as well as more complex molecules such as oligosaccharides and polysaccharides.</text>
</comment>
<dbReference type="Gene3D" id="2.80.10.50">
    <property type="match status" value="1"/>
</dbReference>
<evidence type="ECO:0000256" key="3">
    <source>
        <dbReference type="ARBA" id="ARBA00004613"/>
    </source>
</evidence>
<comment type="similarity">
    <text evidence="4 13">Belongs to the glycosyl hydrolase 27 family.</text>
</comment>
<dbReference type="Proteomes" id="UP000799767">
    <property type="component" value="Unassembled WGS sequence"/>
</dbReference>
<proteinExistence type="inferred from homology"/>
<dbReference type="SMART" id="SM00458">
    <property type="entry name" value="RICIN"/>
    <property type="match status" value="1"/>
</dbReference>
<evidence type="ECO:0000256" key="4">
    <source>
        <dbReference type="ARBA" id="ARBA00009743"/>
    </source>
</evidence>
<keyword evidence="17" id="KW-1185">Reference proteome</keyword>
<dbReference type="CDD" id="cd23425">
    <property type="entry name" value="beta-trefoil_Ricin_AglA"/>
    <property type="match status" value="1"/>
</dbReference>
<keyword evidence="8" id="KW-0430">Lectin</keyword>
<evidence type="ECO:0000256" key="5">
    <source>
        <dbReference type="ARBA" id="ARBA00012755"/>
    </source>
</evidence>
<dbReference type="GO" id="GO:0005975">
    <property type="term" value="P:carbohydrate metabolic process"/>
    <property type="evidence" value="ECO:0007669"/>
    <property type="project" value="InterPro"/>
</dbReference>
<protein>
    <recommendedName>
        <fullName evidence="5 13">Alpha-galactosidase</fullName>
        <ecNumber evidence="5 13">3.2.1.22</ecNumber>
    </recommendedName>
    <alternativeName>
        <fullName evidence="13">Melibiase</fullName>
    </alternativeName>
</protein>
<keyword evidence="12 13" id="KW-0326">Glycosidase</keyword>
<keyword evidence="7 14" id="KW-0732">Signal</keyword>
<evidence type="ECO:0000256" key="7">
    <source>
        <dbReference type="ARBA" id="ARBA00022729"/>
    </source>
</evidence>
<evidence type="ECO:0000256" key="8">
    <source>
        <dbReference type="ARBA" id="ARBA00022734"/>
    </source>
</evidence>
<dbReference type="Pfam" id="PF16499">
    <property type="entry name" value="Melibiase_2"/>
    <property type="match status" value="1"/>
</dbReference>
<evidence type="ECO:0000313" key="17">
    <source>
        <dbReference type="Proteomes" id="UP000799767"/>
    </source>
</evidence>
<evidence type="ECO:0000256" key="13">
    <source>
        <dbReference type="RuleBase" id="RU361168"/>
    </source>
</evidence>
<dbReference type="GO" id="GO:0004557">
    <property type="term" value="F:alpha-galactosidase activity"/>
    <property type="evidence" value="ECO:0007669"/>
    <property type="project" value="UniProtKB-EC"/>
</dbReference>
<dbReference type="InterPro" id="IPR017853">
    <property type="entry name" value="GH"/>
</dbReference>
<dbReference type="SUPFAM" id="SSF51445">
    <property type="entry name" value="(Trans)glycosidases"/>
    <property type="match status" value="1"/>
</dbReference>
<dbReference type="InterPro" id="IPR041233">
    <property type="entry name" value="Melibiase_C"/>
</dbReference>
<dbReference type="PANTHER" id="PTHR11452:SF91">
    <property type="entry name" value="ALPHA-GALACTOSIDASE A-RELATED"/>
    <property type="match status" value="1"/>
</dbReference>
<dbReference type="PRINTS" id="PR00740">
    <property type="entry name" value="GLHYDRLASE27"/>
</dbReference>
<dbReference type="CDD" id="cd14792">
    <property type="entry name" value="GH27"/>
    <property type="match status" value="1"/>
</dbReference>
<dbReference type="FunFam" id="3.20.20.70:FF:000177">
    <property type="entry name" value="Alpha-galactosidase"/>
    <property type="match status" value="1"/>
</dbReference>
<dbReference type="SUPFAM" id="SSF50370">
    <property type="entry name" value="Ricin B-like lectins"/>
    <property type="match status" value="1"/>
</dbReference>
<dbReference type="Gene3D" id="3.20.20.70">
    <property type="entry name" value="Aldolase class I"/>
    <property type="match status" value="1"/>
</dbReference>
<keyword evidence="6" id="KW-0964">Secreted</keyword>
<dbReference type="InterPro" id="IPR000772">
    <property type="entry name" value="Ricin_B_lectin"/>
</dbReference>
<evidence type="ECO:0000256" key="6">
    <source>
        <dbReference type="ARBA" id="ARBA00022525"/>
    </source>
</evidence>
<dbReference type="SUPFAM" id="SSF51011">
    <property type="entry name" value="Glycosyl hydrolase domain"/>
    <property type="match status" value="1"/>
</dbReference>
<feature type="chain" id="PRO_5025441601" description="Alpha-galactosidase" evidence="14">
    <location>
        <begin position="17"/>
        <end position="530"/>
    </location>
</feature>
<evidence type="ECO:0000256" key="9">
    <source>
        <dbReference type="ARBA" id="ARBA00022801"/>
    </source>
</evidence>
<gene>
    <name evidence="16" type="ORF">BDY17DRAFT_249362</name>
</gene>